<dbReference type="RefSeq" id="WP_144634082.1">
    <property type="nucleotide sequence ID" value="NZ_BNAX01000015.1"/>
</dbReference>
<gene>
    <name evidence="2" type="ORF">FNH06_04660</name>
</gene>
<dbReference type="OrthoDB" id="3688688at2"/>
<proteinExistence type="predicted"/>
<feature type="region of interest" description="Disordered" evidence="1">
    <location>
        <begin position="152"/>
        <end position="171"/>
    </location>
</feature>
<dbReference type="EMBL" id="VJZA01000004">
    <property type="protein sequence ID" value="TVT25111.1"/>
    <property type="molecule type" value="Genomic_DNA"/>
</dbReference>
<organism evidence="2 3">
    <name type="scientific">Amycolatopsis acidiphila</name>
    <dbReference type="NCBI Taxonomy" id="715473"/>
    <lineage>
        <taxon>Bacteria</taxon>
        <taxon>Bacillati</taxon>
        <taxon>Actinomycetota</taxon>
        <taxon>Actinomycetes</taxon>
        <taxon>Pseudonocardiales</taxon>
        <taxon>Pseudonocardiaceae</taxon>
        <taxon>Amycolatopsis</taxon>
    </lineage>
</organism>
<evidence type="ECO:0000313" key="2">
    <source>
        <dbReference type="EMBL" id="TVT25111.1"/>
    </source>
</evidence>
<evidence type="ECO:0000256" key="1">
    <source>
        <dbReference type="SAM" id="MobiDB-lite"/>
    </source>
</evidence>
<dbReference type="Proteomes" id="UP000318578">
    <property type="component" value="Unassembled WGS sequence"/>
</dbReference>
<protein>
    <submittedName>
        <fullName evidence="2">Uncharacterized protein</fullName>
    </submittedName>
</protein>
<keyword evidence="3" id="KW-1185">Reference proteome</keyword>
<evidence type="ECO:0000313" key="3">
    <source>
        <dbReference type="Proteomes" id="UP000318578"/>
    </source>
</evidence>
<comment type="caution">
    <text evidence="2">The sequence shown here is derived from an EMBL/GenBank/DDBJ whole genome shotgun (WGS) entry which is preliminary data.</text>
</comment>
<dbReference type="AlphaFoldDB" id="A0A558ALM4"/>
<name>A0A558ALM4_9PSEU</name>
<sequence length="171" mass="18886">MRPISGPYADWVDWLRAFGRGVDLPGGHLPSWDAELGPQLVTRLTQHVAEAFHNRQRRWSEALHRDQEMLVADPRHAAAALAVVLAGCRSRLAPLVALAVHPALPEQLRESLRAALTETVHSAQRSLRDSARELPLDLQAVIRANELLPALTRPSPAPAGTAPRRRRVILD</sequence>
<reference evidence="2 3" key="1">
    <citation type="submission" date="2019-07" db="EMBL/GenBank/DDBJ databases">
        <title>New species of Amycolatopsis and Streptomyces.</title>
        <authorList>
            <person name="Duangmal K."/>
            <person name="Teo W.F.A."/>
            <person name="Lipun K."/>
        </authorList>
    </citation>
    <scope>NUCLEOTIDE SEQUENCE [LARGE SCALE GENOMIC DNA]</scope>
    <source>
        <strain evidence="2 3">JCM 30562</strain>
    </source>
</reference>
<accession>A0A558ALM4</accession>